<name>A0A2W5SS09_9BACT</name>
<organism evidence="1 2">
    <name type="scientific">Archangium gephyra</name>
    <dbReference type="NCBI Taxonomy" id="48"/>
    <lineage>
        <taxon>Bacteria</taxon>
        <taxon>Pseudomonadati</taxon>
        <taxon>Myxococcota</taxon>
        <taxon>Myxococcia</taxon>
        <taxon>Myxococcales</taxon>
        <taxon>Cystobacterineae</taxon>
        <taxon>Archangiaceae</taxon>
        <taxon>Archangium</taxon>
    </lineage>
</organism>
<evidence type="ECO:0000313" key="2">
    <source>
        <dbReference type="Proteomes" id="UP000249061"/>
    </source>
</evidence>
<gene>
    <name evidence="1" type="ORF">DI536_31085</name>
</gene>
<proteinExistence type="predicted"/>
<comment type="caution">
    <text evidence="1">The sequence shown here is derived from an EMBL/GenBank/DDBJ whole genome shotgun (WGS) entry which is preliminary data.</text>
</comment>
<accession>A0A2W5SS09</accession>
<dbReference type="AlphaFoldDB" id="A0A2W5SS09"/>
<reference evidence="1 2" key="1">
    <citation type="submission" date="2017-08" db="EMBL/GenBank/DDBJ databases">
        <title>Infants hospitalized years apart are colonized by the same room-sourced microbial strains.</title>
        <authorList>
            <person name="Brooks B."/>
            <person name="Olm M.R."/>
            <person name="Firek B.A."/>
            <person name="Baker R."/>
            <person name="Thomas B.C."/>
            <person name="Morowitz M.J."/>
            <person name="Banfield J.F."/>
        </authorList>
    </citation>
    <scope>NUCLEOTIDE SEQUENCE [LARGE SCALE GENOMIC DNA]</scope>
    <source>
        <strain evidence="1">S2_003_000_R2_14</strain>
    </source>
</reference>
<dbReference type="Proteomes" id="UP000249061">
    <property type="component" value="Unassembled WGS sequence"/>
</dbReference>
<evidence type="ECO:0000313" key="1">
    <source>
        <dbReference type="EMBL" id="PZR06069.1"/>
    </source>
</evidence>
<sequence>MWRALVVVALFLSCSDPVGREQLFAVDFGTVAIGEVHAYLSANGAKPKYAVTSTSTAASEQGRLRTGWLTEPTTTELLAYAAHRGMQTAPSSCLEAIAAAFEPPLRDDPQHMGGFRRADAALLVLCVTAGPDQTKAPSSELFTRIRDVTPKETFVGVYARFTSGLVCGGTRDTGTLSAFVAFSNGMKEDICSPSWAFERIGKTAISGYRTIHYLAEFPDLERAPLKVFIDALEIPQRDPDPVFNSRIWSYASSINAVSFEVLYAPEPGRTLRLTYAPQCSR</sequence>
<dbReference type="EMBL" id="QFQP01000040">
    <property type="protein sequence ID" value="PZR06069.1"/>
    <property type="molecule type" value="Genomic_DNA"/>
</dbReference>
<protein>
    <submittedName>
        <fullName evidence="1">Uncharacterized protein</fullName>
    </submittedName>
</protein>